<organism evidence="8 9">
    <name type="scientific">Podospora anserina (strain S / ATCC MYA-4624 / DSM 980 / FGSC 10383)</name>
    <name type="common">Pleurage anserina</name>
    <dbReference type="NCBI Taxonomy" id="515849"/>
    <lineage>
        <taxon>Eukaryota</taxon>
        <taxon>Fungi</taxon>
        <taxon>Dikarya</taxon>
        <taxon>Ascomycota</taxon>
        <taxon>Pezizomycotina</taxon>
        <taxon>Sordariomycetes</taxon>
        <taxon>Sordariomycetidae</taxon>
        <taxon>Sordariales</taxon>
        <taxon>Podosporaceae</taxon>
        <taxon>Podospora</taxon>
        <taxon>Podospora anserina</taxon>
    </lineage>
</organism>
<evidence type="ECO:0000313" key="8">
    <source>
        <dbReference type="EMBL" id="CDP26997.1"/>
    </source>
</evidence>
<dbReference type="Proteomes" id="UP000001197">
    <property type="component" value="Chromosome 3"/>
</dbReference>
<evidence type="ECO:0000313" key="9">
    <source>
        <dbReference type="Proteomes" id="UP000001197"/>
    </source>
</evidence>
<proteinExistence type="inferred from homology"/>
<name>A0A090CMA4_PODAN</name>
<dbReference type="STRING" id="515849.A0A090CMA4"/>
<dbReference type="Pfam" id="PF00235">
    <property type="entry name" value="Profilin"/>
    <property type="match status" value="1"/>
</dbReference>
<dbReference type="InterPro" id="IPR027310">
    <property type="entry name" value="Profilin_CS"/>
</dbReference>
<dbReference type="EMBL" id="FO904938">
    <property type="protein sequence ID" value="CDP26997.1"/>
    <property type="molecule type" value="Genomic_DNA"/>
</dbReference>
<dbReference type="GO" id="GO:0005856">
    <property type="term" value="C:cytoskeleton"/>
    <property type="evidence" value="ECO:0007669"/>
    <property type="project" value="UniProtKB-SubCell"/>
</dbReference>
<dbReference type="SMART" id="SM00392">
    <property type="entry name" value="PROF"/>
    <property type="match status" value="1"/>
</dbReference>
<dbReference type="PRINTS" id="PR01640">
    <property type="entry name" value="PROFILINPLNT"/>
</dbReference>
<dbReference type="PANTHER" id="PTHR11604">
    <property type="entry name" value="PROFILIN"/>
    <property type="match status" value="1"/>
</dbReference>
<keyword evidence="4 7" id="KW-0009">Actin-binding</keyword>
<dbReference type="FunFam" id="3.30.450.30:FF:000001">
    <property type="entry name" value="Profilin"/>
    <property type="match status" value="1"/>
</dbReference>
<dbReference type="GO" id="GO:0005938">
    <property type="term" value="C:cell cortex"/>
    <property type="evidence" value="ECO:0007669"/>
    <property type="project" value="TreeGrafter"/>
</dbReference>
<evidence type="ECO:0000256" key="4">
    <source>
        <dbReference type="ARBA" id="ARBA00023203"/>
    </source>
</evidence>
<evidence type="ECO:0000256" key="6">
    <source>
        <dbReference type="RuleBase" id="RU003908"/>
    </source>
</evidence>
<dbReference type="PRINTS" id="PR00392">
    <property type="entry name" value="PROFILIN"/>
</dbReference>
<dbReference type="GO" id="GO:0003785">
    <property type="term" value="F:actin monomer binding"/>
    <property type="evidence" value="ECO:0007669"/>
    <property type="project" value="TreeGrafter"/>
</dbReference>
<protein>
    <recommendedName>
        <fullName evidence="7">Profilin</fullName>
    </recommendedName>
</protein>
<evidence type="ECO:0000256" key="7">
    <source>
        <dbReference type="RuleBase" id="RU003909"/>
    </source>
</evidence>
<dbReference type="PANTHER" id="PTHR11604:SF0">
    <property type="entry name" value="PROFILIN"/>
    <property type="match status" value="1"/>
</dbReference>
<dbReference type="eggNOG" id="KOG1755">
    <property type="taxonomic scope" value="Eukaryota"/>
</dbReference>
<keyword evidence="5 6" id="KW-0206">Cytoskeleton</keyword>
<dbReference type="CDD" id="cd00148">
    <property type="entry name" value="PROF"/>
    <property type="match status" value="1"/>
</dbReference>
<dbReference type="GO" id="GO:1903475">
    <property type="term" value="P:mitotic actomyosin contractile ring assembly"/>
    <property type="evidence" value="ECO:0007669"/>
    <property type="project" value="UniProtKB-ARBA"/>
</dbReference>
<dbReference type="SUPFAM" id="SSF55770">
    <property type="entry name" value="Profilin (actin-binding protein)"/>
    <property type="match status" value="1"/>
</dbReference>
<comment type="subcellular location">
    <subcellularLocation>
        <location evidence="1">Cytoplasm</location>
        <location evidence="1">Cytoskeleton</location>
    </subcellularLocation>
</comment>
<evidence type="ECO:0000256" key="5">
    <source>
        <dbReference type="ARBA" id="ARBA00023212"/>
    </source>
</evidence>
<dbReference type="InterPro" id="IPR036140">
    <property type="entry name" value="PFN_sf"/>
</dbReference>
<comment type="similarity">
    <text evidence="2 7">Belongs to the profilin family.</text>
</comment>
<evidence type="ECO:0000256" key="1">
    <source>
        <dbReference type="ARBA" id="ARBA00004245"/>
    </source>
</evidence>
<dbReference type="InParanoid" id="A0A090CMA4"/>
<keyword evidence="9" id="KW-1185">Reference proteome</keyword>
<accession>A0A090CMA4</accession>
<dbReference type="InterPro" id="IPR048278">
    <property type="entry name" value="PFN"/>
</dbReference>
<comment type="subunit">
    <text evidence="6">Occurs in many kinds of cells as a complex with monomeric actin in a 1:1 ratio.</text>
</comment>
<sequence length="135" mass="14143">MSWQAYVDSSLVGSGHIDKAAIVSAAGDSTWAATPGFTVSPSEITSIISILNETDKSNGPAATKAFAEGIHVGGERYVATRNEDRHVYGRQGRTGICIVKTKQAILVGHYGENAQAGNATQTVEALADYLIGLGY</sequence>
<reference evidence="9" key="2">
    <citation type="journal article" date="2014" name="Genetics">
        <title>Maintaining two mating types: Structure of the mating type locus and its role in heterokaryosis in Podospora anserina.</title>
        <authorList>
            <person name="Grognet P."/>
            <person name="Bidard F."/>
            <person name="Kuchly C."/>
            <person name="Tong L.C.H."/>
            <person name="Coppin E."/>
            <person name="Benkhali J.A."/>
            <person name="Couloux A."/>
            <person name="Wincker P."/>
            <person name="Debuchy R."/>
            <person name="Silar P."/>
        </authorList>
    </citation>
    <scope>GENOME REANNOTATION</scope>
    <source>
        <strain evidence="9">S / ATCC MYA-4624 / DSM 980 / FGSC 10383</strain>
    </source>
</reference>
<reference evidence="8 9" key="1">
    <citation type="journal article" date="2008" name="Genome Biol.">
        <title>The genome sequence of the model ascomycete fungus Podospora anserina.</title>
        <authorList>
            <person name="Espagne E."/>
            <person name="Lespinet O."/>
            <person name="Malagnac F."/>
            <person name="Da Silva C."/>
            <person name="Jaillon O."/>
            <person name="Porcel B.M."/>
            <person name="Couloux A."/>
            <person name="Aury J.-M."/>
            <person name="Segurens B."/>
            <person name="Poulain J."/>
            <person name="Anthouard V."/>
            <person name="Grossetete S."/>
            <person name="Khalili H."/>
            <person name="Coppin E."/>
            <person name="Dequard-Chablat M."/>
            <person name="Picard M."/>
            <person name="Contamine V."/>
            <person name="Arnaise S."/>
            <person name="Bourdais A."/>
            <person name="Berteaux-Lecellier V."/>
            <person name="Gautheret D."/>
            <person name="de Vries R.P."/>
            <person name="Battaglia E."/>
            <person name="Coutinho P.M."/>
            <person name="Danchin E.G.J."/>
            <person name="Henrissat B."/>
            <person name="El Khoury R."/>
            <person name="Sainsard-Chanet A."/>
            <person name="Boivin A."/>
            <person name="Pinan-Lucarre B."/>
            <person name="Sellem C.H."/>
            <person name="Debuchy R."/>
            <person name="Wincker P."/>
            <person name="Weissenbach J."/>
            <person name="Silar P."/>
        </authorList>
    </citation>
    <scope>NUCLEOTIDE SEQUENCE [LARGE SCALE GENOMIC DNA]</scope>
    <source>
        <strain evidence="9">S / ATCC MYA-4624 / DSM 980 / FGSC 10383</strain>
    </source>
</reference>
<comment type="function">
    <text evidence="6">Binds to actin and affects the structure of the cytoskeleton. At high concentrations, profilin prevents the polymerization of actin, whereas it enhances it at low concentrations.</text>
</comment>
<dbReference type="Gene3D" id="3.30.450.30">
    <property type="entry name" value="Dynein light chain 2a, cytoplasmic"/>
    <property type="match status" value="1"/>
</dbReference>
<evidence type="ECO:0000256" key="3">
    <source>
        <dbReference type="ARBA" id="ARBA00022490"/>
    </source>
</evidence>
<dbReference type="InterPro" id="IPR005455">
    <property type="entry name" value="PFN_euk"/>
</dbReference>
<dbReference type="PROSITE" id="PS00414">
    <property type="entry name" value="PROFILIN"/>
    <property type="match status" value="1"/>
</dbReference>
<dbReference type="FunCoup" id="A0A090CMA4">
    <property type="interactions" value="258"/>
</dbReference>
<evidence type="ECO:0000256" key="2">
    <source>
        <dbReference type="ARBA" id="ARBA00010058"/>
    </source>
</evidence>
<dbReference type="AlphaFoldDB" id="A0A090CMA4"/>
<keyword evidence="3" id="KW-0963">Cytoplasm</keyword>